<dbReference type="InterPro" id="IPR007074">
    <property type="entry name" value="LicD/FKTN/FKRP_NTP_transf"/>
</dbReference>
<feature type="compositionally biased region" description="Basic and acidic residues" evidence="1">
    <location>
        <begin position="291"/>
        <end position="303"/>
    </location>
</feature>
<dbReference type="GO" id="GO:0009100">
    <property type="term" value="P:glycoprotein metabolic process"/>
    <property type="evidence" value="ECO:0007669"/>
    <property type="project" value="UniProtKB-ARBA"/>
</dbReference>
<organism evidence="3 4">
    <name type="scientific">[Clostridium] aminophilum</name>
    <dbReference type="NCBI Taxonomy" id="1526"/>
    <lineage>
        <taxon>Bacteria</taxon>
        <taxon>Bacillati</taxon>
        <taxon>Bacillota</taxon>
        <taxon>Clostridia</taxon>
        <taxon>Lachnospirales</taxon>
        <taxon>Lachnospiraceae</taxon>
    </lineage>
</organism>
<name>A0A1I0GTE7_9FIRM</name>
<dbReference type="STRING" id="1526.SAMN02910262_01469"/>
<dbReference type="OrthoDB" id="9786100at2"/>
<keyword evidence="3" id="KW-0808">Transferase</keyword>
<dbReference type="EMBL" id="FOIL01000038">
    <property type="protein sequence ID" value="SET74415.1"/>
    <property type="molecule type" value="Genomic_DNA"/>
</dbReference>
<sequence length="330" mass="37708">MGTFYTPETLEKIQGEILSILDDFLAICREHHLEYYGIAGTGIGAIRHGGFIPWDDDIDLAMPRKDYEKLCRIVKKDYSDRYYMLNAKTSEEYPLMTARLCKRGTVFEEEVMKGVHCPFGIFLDLYPLDNVPDGKFARRKQAWTAWFFSKLMILRRIPRPTLAQSGLKAQLIYAVCGAVYRLMLAANMSPEYLRKRCEAECRRYEGKTTRKMAFLADTNPYWNTIDKENLYPLKKIPFEGRELDFPANIDAMLRFQYGDYMVMPPEDKRKTHTPYRLIFSDGTVGAGPEIQKAEHHGDTEEGRTSGTGLPEAGREQQRTGGFDATGGGSV</sequence>
<protein>
    <submittedName>
        <fullName evidence="3">Lipopolysaccharide cholinephosphotransferase</fullName>
    </submittedName>
</protein>
<accession>A0A1I0GTE7</accession>
<reference evidence="3 4" key="1">
    <citation type="submission" date="2016-10" db="EMBL/GenBank/DDBJ databases">
        <authorList>
            <person name="de Groot N.N."/>
        </authorList>
    </citation>
    <scope>NUCLEOTIDE SEQUENCE [LARGE SCALE GENOMIC DNA]</scope>
    <source>
        <strain evidence="3 4">KH1P1</strain>
    </source>
</reference>
<evidence type="ECO:0000313" key="3">
    <source>
        <dbReference type="EMBL" id="SET74415.1"/>
    </source>
</evidence>
<evidence type="ECO:0000259" key="2">
    <source>
        <dbReference type="Pfam" id="PF04991"/>
    </source>
</evidence>
<gene>
    <name evidence="3" type="ORF">SAMN04487771_10385</name>
</gene>
<dbReference type="PANTHER" id="PTHR43404">
    <property type="entry name" value="LIPOPOLYSACCHARIDE CHOLINEPHOSPHOTRANSFERASE LICD"/>
    <property type="match status" value="1"/>
</dbReference>
<dbReference type="PANTHER" id="PTHR43404:SF2">
    <property type="entry name" value="LIPOPOLYSACCHARIDE CHOLINEPHOSPHOTRANSFERASE LICD"/>
    <property type="match status" value="1"/>
</dbReference>
<dbReference type="Proteomes" id="UP000199820">
    <property type="component" value="Unassembled WGS sequence"/>
</dbReference>
<feature type="domain" description="LicD/FKTN/FKRP nucleotidyltransferase" evidence="2">
    <location>
        <begin position="28"/>
        <end position="258"/>
    </location>
</feature>
<evidence type="ECO:0000256" key="1">
    <source>
        <dbReference type="SAM" id="MobiDB-lite"/>
    </source>
</evidence>
<proteinExistence type="predicted"/>
<dbReference type="AlphaFoldDB" id="A0A1I0GTE7"/>
<dbReference type="InterPro" id="IPR052942">
    <property type="entry name" value="LPS_cholinephosphotransferase"/>
</dbReference>
<dbReference type="GO" id="GO:0016740">
    <property type="term" value="F:transferase activity"/>
    <property type="evidence" value="ECO:0007669"/>
    <property type="project" value="UniProtKB-KW"/>
</dbReference>
<dbReference type="Pfam" id="PF04991">
    <property type="entry name" value="LicD"/>
    <property type="match status" value="1"/>
</dbReference>
<keyword evidence="4" id="KW-1185">Reference proteome</keyword>
<evidence type="ECO:0000313" key="4">
    <source>
        <dbReference type="Proteomes" id="UP000199820"/>
    </source>
</evidence>
<feature type="region of interest" description="Disordered" evidence="1">
    <location>
        <begin position="282"/>
        <end position="330"/>
    </location>
</feature>
<dbReference type="RefSeq" id="WP_074649988.1">
    <property type="nucleotide sequence ID" value="NZ_FOIL01000038.1"/>
</dbReference>
<dbReference type="eggNOG" id="COG3475">
    <property type="taxonomic scope" value="Bacteria"/>
</dbReference>